<evidence type="ECO:0000256" key="4">
    <source>
        <dbReference type="ARBA" id="ARBA00022664"/>
    </source>
</evidence>
<reference evidence="12" key="1">
    <citation type="submission" date="2020-10" db="EMBL/GenBank/DDBJ databases">
        <authorList>
            <person name="Gilroy R."/>
        </authorList>
    </citation>
    <scope>NUCLEOTIDE SEQUENCE</scope>
    <source>
        <strain evidence="12">ChiHjej12B11-7776</strain>
    </source>
</reference>
<dbReference type="GO" id="GO:0005737">
    <property type="term" value="C:cytoplasm"/>
    <property type="evidence" value="ECO:0007669"/>
    <property type="project" value="UniProtKB-SubCell"/>
</dbReference>
<keyword evidence="7 9" id="KW-0378">Hydrolase</keyword>
<gene>
    <name evidence="9 12" type="primary">rnc</name>
    <name evidence="12" type="ORF">IAC72_00560</name>
</gene>
<dbReference type="SUPFAM" id="SSF54768">
    <property type="entry name" value="dsRNA-binding domain-like"/>
    <property type="match status" value="1"/>
</dbReference>
<comment type="caution">
    <text evidence="12">The sequence shown here is derived from an EMBL/GenBank/DDBJ whole genome shotgun (WGS) entry which is preliminary data.</text>
</comment>
<dbReference type="GO" id="GO:0008033">
    <property type="term" value="P:tRNA processing"/>
    <property type="evidence" value="ECO:0007669"/>
    <property type="project" value="UniProtKB-KW"/>
</dbReference>
<evidence type="ECO:0000256" key="8">
    <source>
        <dbReference type="ARBA" id="ARBA00022884"/>
    </source>
</evidence>
<dbReference type="Gene3D" id="3.30.160.20">
    <property type="match status" value="1"/>
</dbReference>
<protein>
    <recommendedName>
        <fullName evidence="9">Ribonuclease 3</fullName>
        <ecNumber evidence="9">3.1.26.3</ecNumber>
    </recommendedName>
    <alternativeName>
        <fullName evidence="9">Ribonuclease III</fullName>
        <shortName evidence="9">RNase III</shortName>
    </alternativeName>
</protein>
<keyword evidence="3 9" id="KW-0698">rRNA processing</keyword>
<dbReference type="GO" id="GO:0006397">
    <property type="term" value="P:mRNA processing"/>
    <property type="evidence" value="ECO:0007669"/>
    <property type="project" value="UniProtKB-UniRule"/>
</dbReference>
<dbReference type="InterPro" id="IPR036389">
    <property type="entry name" value="RNase_III_sf"/>
</dbReference>
<evidence type="ECO:0000259" key="10">
    <source>
        <dbReference type="PROSITE" id="PS50137"/>
    </source>
</evidence>
<comment type="catalytic activity">
    <reaction evidence="1 9">
        <text>Endonucleolytic cleavage to 5'-phosphomonoester.</text>
        <dbReference type="EC" id="3.1.26.3"/>
    </reaction>
</comment>
<dbReference type="PROSITE" id="PS50142">
    <property type="entry name" value="RNASE_3_2"/>
    <property type="match status" value="1"/>
</dbReference>
<comment type="cofactor">
    <cofactor evidence="9">
        <name>Mg(2+)</name>
        <dbReference type="ChEBI" id="CHEBI:18420"/>
    </cofactor>
</comment>
<dbReference type="NCBIfam" id="TIGR02191">
    <property type="entry name" value="RNaseIII"/>
    <property type="match status" value="1"/>
</dbReference>
<dbReference type="CDD" id="cd10845">
    <property type="entry name" value="DSRM_RNAse_III_family"/>
    <property type="match status" value="1"/>
</dbReference>
<evidence type="ECO:0000256" key="7">
    <source>
        <dbReference type="ARBA" id="ARBA00022801"/>
    </source>
</evidence>
<dbReference type="Gene3D" id="1.10.1520.10">
    <property type="entry name" value="Ribonuclease III domain"/>
    <property type="match status" value="1"/>
</dbReference>
<feature type="binding site" evidence="9">
    <location>
        <position position="120"/>
    </location>
    <ligand>
        <name>Mg(2+)</name>
        <dbReference type="ChEBI" id="CHEBI:18420"/>
    </ligand>
</feature>
<comment type="subcellular location">
    <subcellularLocation>
        <location evidence="9">Cytoplasm</location>
    </subcellularLocation>
</comment>
<feature type="binding site" evidence="9">
    <location>
        <position position="45"/>
    </location>
    <ligand>
        <name>Mg(2+)</name>
        <dbReference type="ChEBI" id="CHEBI:18420"/>
    </ligand>
</feature>
<dbReference type="EMBL" id="DVOC01000014">
    <property type="protein sequence ID" value="HIU90492.1"/>
    <property type="molecule type" value="Genomic_DNA"/>
</dbReference>
<evidence type="ECO:0000313" key="12">
    <source>
        <dbReference type="EMBL" id="HIU90492.1"/>
    </source>
</evidence>
<keyword evidence="9" id="KW-0460">Magnesium</keyword>
<comment type="function">
    <text evidence="9">Digests double-stranded RNA. Involved in the processing of primary rRNA transcript to yield the immediate precursors to the large and small rRNAs (23S and 16S). Processes some mRNAs, and tRNAs when they are encoded in the rRNA operon. Processes pre-crRNA and tracrRNA of type II CRISPR loci if present in the organism.</text>
</comment>
<dbReference type="FunFam" id="1.10.1520.10:FF:000001">
    <property type="entry name" value="Ribonuclease 3"/>
    <property type="match status" value="1"/>
</dbReference>
<dbReference type="GO" id="GO:0046872">
    <property type="term" value="F:metal ion binding"/>
    <property type="evidence" value="ECO:0007669"/>
    <property type="project" value="UniProtKB-KW"/>
</dbReference>
<dbReference type="Pfam" id="PF00035">
    <property type="entry name" value="dsrm"/>
    <property type="match status" value="1"/>
</dbReference>
<comment type="similarity">
    <text evidence="2">Belongs to the ribonuclease III family.</text>
</comment>
<evidence type="ECO:0000259" key="11">
    <source>
        <dbReference type="PROSITE" id="PS50142"/>
    </source>
</evidence>
<feature type="domain" description="RNase III" evidence="11">
    <location>
        <begin position="6"/>
        <end position="131"/>
    </location>
</feature>
<dbReference type="SMART" id="SM00535">
    <property type="entry name" value="RIBOc"/>
    <property type="match status" value="1"/>
</dbReference>
<evidence type="ECO:0000256" key="1">
    <source>
        <dbReference type="ARBA" id="ARBA00000109"/>
    </source>
</evidence>
<feature type="domain" description="DRBM" evidence="10">
    <location>
        <begin position="157"/>
        <end position="225"/>
    </location>
</feature>
<evidence type="ECO:0000256" key="9">
    <source>
        <dbReference type="HAMAP-Rule" id="MF_00104"/>
    </source>
</evidence>
<keyword evidence="9" id="KW-0699">rRNA-binding</keyword>
<evidence type="ECO:0000256" key="6">
    <source>
        <dbReference type="ARBA" id="ARBA00022759"/>
    </source>
</evidence>
<dbReference type="GO" id="GO:0004525">
    <property type="term" value="F:ribonuclease III activity"/>
    <property type="evidence" value="ECO:0007669"/>
    <property type="project" value="UniProtKB-UniRule"/>
</dbReference>
<dbReference type="GO" id="GO:0006364">
    <property type="term" value="P:rRNA processing"/>
    <property type="evidence" value="ECO:0007669"/>
    <property type="project" value="UniProtKB-UniRule"/>
</dbReference>
<feature type="active site" evidence="9">
    <location>
        <position position="49"/>
    </location>
</feature>
<name>A0A9D1SPY6_9BACT</name>
<dbReference type="AlphaFoldDB" id="A0A9D1SPY6"/>
<dbReference type="CDD" id="cd00593">
    <property type="entry name" value="RIBOc"/>
    <property type="match status" value="1"/>
</dbReference>
<keyword evidence="9" id="KW-0479">Metal-binding</keyword>
<evidence type="ECO:0000256" key="5">
    <source>
        <dbReference type="ARBA" id="ARBA00022722"/>
    </source>
</evidence>
<keyword evidence="8 9" id="KW-0694">RNA-binding</keyword>
<dbReference type="Proteomes" id="UP000886852">
    <property type="component" value="Unassembled WGS sequence"/>
</dbReference>
<dbReference type="HAMAP" id="MF_00104">
    <property type="entry name" value="RNase_III"/>
    <property type="match status" value="1"/>
</dbReference>
<keyword evidence="9" id="KW-0963">Cytoplasm</keyword>
<keyword evidence="4 9" id="KW-0507">mRNA processing</keyword>
<accession>A0A9D1SPY6</accession>
<dbReference type="GO" id="GO:0010468">
    <property type="term" value="P:regulation of gene expression"/>
    <property type="evidence" value="ECO:0007669"/>
    <property type="project" value="TreeGrafter"/>
</dbReference>
<dbReference type="InterPro" id="IPR000999">
    <property type="entry name" value="RNase_III_dom"/>
</dbReference>
<evidence type="ECO:0000256" key="2">
    <source>
        <dbReference type="ARBA" id="ARBA00010183"/>
    </source>
</evidence>
<dbReference type="PANTHER" id="PTHR11207">
    <property type="entry name" value="RIBONUCLEASE III"/>
    <property type="match status" value="1"/>
</dbReference>
<sequence>MKYLDYNWIEQRIGYEFKNKELLRQAFVHSSYAHEENIRDNDRMEFFGDAILEYLVSEYIFKKYRDCDEGQLSKMRAVVVSADGLRPVVDDLRILECLLVAGSSSNIRSLSRKIEANLYEALLCAIYLDGGMPAARRFVIKTLKTSMDNAARNLRQNYKSLVQEYCQQRRWNVDYKQLEKSGPDNTPRFTYALYINGKRVSEGSGSSIKNAQQEAARKIVKQWGID</sequence>
<dbReference type="EC" id="3.1.26.3" evidence="9"/>
<feature type="binding site" evidence="9">
    <location>
        <position position="117"/>
    </location>
    <ligand>
        <name>Mg(2+)</name>
        <dbReference type="ChEBI" id="CHEBI:18420"/>
    </ligand>
</feature>
<dbReference type="SUPFAM" id="SSF69065">
    <property type="entry name" value="RNase III domain-like"/>
    <property type="match status" value="1"/>
</dbReference>
<comment type="subunit">
    <text evidence="9">Homodimer.</text>
</comment>
<dbReference type="PANTHER" id="PTHR11207:SF0">
    <property type="entry name" value="RIBONUCLEASE 3"/>
    <property type="match status" value="1"/>
</dbReference>
<reference evidence="12" key="2">
    <citation type="journal article" date="2021" name="PeerJ">
        <title>Extensive microbial diversity within the chicken gut microbiome revealed by metagenomics and culture.</title>
        <authorList>
            <person name="Gilroy R."/>
            <person name="Ravi A."/>
            <person name="Getino M."/>
            <person name="Pursley I."/>
            <person name="Horton D.L."/>
            <person name="Alikhan N.F."/>
            <person name="Baker D."/>
            <person name="Gharbi K."/>
            <person name="Hall N."/>
            <person name="Watson M."/>
            <person name="Adriaenssens E.M."/>
            <person name="Foster-Nyarko E."/>
            <person name="Jarju S."/>
            <person name="Secka A."/>
            <person name="Antonio M."/>
            <person name="Oren A."/>
            <person name="Chaudhuri R.R."/>
            <person name="La Ragione R."/>
            <person name="Hildebrand F."/>
            <person name="Pallen M.J."/>
        </authorList>
    </citation>
    <scope>NUCLEOTIDE SEQUENCE</scope>
    <source>
        <strain evidence="12">ChiHjej12B11-7776</strain>
    </source>
</reference>
<dbReference type="PROSITE" id="PS50137">
    <property type="entry name" value="DS_RBD"/>
    <property type="match status" value="1"/>
</dbReference>
<proteinExistence type="inferred from homology"/>
<dbReference type="InterPro" id="IPR014720">
    <property type="entry name" value="dsRBD_dom"/>
</dbReference>
<evidence type="ECO:0000313" key="13">
    <source>
        <dbReference type="Proteomes" id="UP000886852"/>
    </source>
</evidence>
<dbReference type="Pfam" id="PF14622">
    <property type="entry name" value="Ribonucleas_3_3"/>
    <property type="match status" value="1"/>
</dbReference>
<keyword evidence="9" id="KW-0819">tRNA processing</keyword>
<dbReference type="GO" id="GO:0003725">
    <property type="term" value="F:double-stranded RNA binding"/>
    <property type="evidence" value="ECO:0007669"/>
    <property type="project" value="TreeGrafter"/>
</dbReference>
<dbReference type="GO" id="GO:0019843">
    <property type="term" value="F:rRNA binding"/>
    <property type="evidence" value="ECO:0007669"/>
    <property type="project" value="UniProtKB-KW"/>
</dbReference>
<keyword evidence="6 9" id="KW-0255">Endonuclease</keyword>
<feature type="active site" evidence="9">
    <location>
        <position position="120"/>
    </location>
</feature>
<organism evidence="12 13">
    <name type="scientific">Candidatus Fimimonas merdipullorum</name>
    <dbReference type="NCBI Taxonomy" id="2840822"/>
    <lineage>
        <taxon>Bacteria</taxon>
        <taxon>Pseudomonadati</taxon>
        <taxon>Myxococcota</taxon>
        <taxon>Myxococcia</taxon>
        <taxon>Myxococcales</taxon>
        <taxon>Cystobacterineae</taxon>
        <taxon>Myxococcaceae</taxon>
        <taxon>Myxococcaceae incertae sedis</taxon>
        <taxon>Candidatus Fimimonas</taxon>
    </lineage>
</organism>
<evidence type="ECO:0000256" key="3">
    <source>
        <dbReference type="ARBA" id="ARBA00022552"/>
    </source>
</evidence>
<dbReference type="SMART" id="SM00358">
    <property type="entry name" value="DSRM"/>
    <property type="match status" value="1"/>
</dbReference>
<keyword evidence="5 9" id="KW-0540">Nuclease</keyword>
<dbReference type="InterPro" id="IPR011907">
    <property type="entry name" value="RNase_III"/>
</dbReference>